<evidence type="ECO:0000256" key="2">
    <source>
        <dbReference type="SAM" id="SignalP"/>
    </source>
</evidence>
<evidence type="ECO:0000256" key="1">
    <source>
        <dbReference type="SAM" id="MobiDB-lite"/>
    </source>
</evidence>
<gene>
    <name evidence="3" type="ORF">GJQ57_24015</name>
</gene>
<proteinExistence type="predicted"/>
<evidence type="ECO:0000313" key="4">
    <source>
        <dbReference type="Proteomes" id="UP000441032"/>
    </source>
</evidence>
<comment type="caution">
    <text evidence="3">The sequence shown here is derived from an EMBL/GenBank/DDBJ whole genome shotgun (WGS) entry which is preliminary data.</text>
</comment>
<protein>
    <submittedName>
        <fullName evidence="3">Uncharacterized protein</fullName>
    </submittedName>
</protein>
<keyword evidence="2" id="KW-0732">Signal</keyword>
<feature type="region of interest" description="Disordered" evidence="1">
    <location>
        <begin position="92"/>
        <end position="112"/>
    </location>
</feature>
<feature type="signal peptide" evidence="2">
    <location>
        <begin position="1"/>
        <end position="23"/>
    </location>
</feature>
<sequence length="112" mass="12815">MKRTLLAFVLGGAALCASTAALAHVDVGVAIGVPAAPVYVAPAPVYAPPPVVYRPAPVYAPAPVVYGGYGYYRDRDDWREREWRRHEWREREWHEHEHEGHHDHGWHRGWDR</sequence>
<dbReference type="RefSeq" id="WP_065856182.1">
    <property type="nucleotide sequence ID" value="NZ_CP104381.1"/>
</dbReference>
<accession>A0A7X2LDV6</accession>
<name>A0A7X2LDV6_RALPI</name>
<organism evidence="3 4">
    <name type="scientific">Ralstonia pickettii</name>
    <name type="common">Burkholderia pickettii</name>
    <dbReference type="NCBI Taxonomy" id="329"/>
    <lineage>
        <taxon>Bacteria</taxon>
        <taxon>Pseudomonadati</taxon>
        <taxon>Pseudomonadota</taxon>
        <taxon>Betaproteobacteria</taxon>
        <taxon>Burkholderiales</taxon>
        <taxon>Burkholderiaceae</taxon>
        <taxon>Ralstonia</taxon>
    </lineage>
</organism>
<dbReference type="Proteomes" id="UP000441032">
    <property type="component" value="Unassembled WGS sequence"/>
</dbReference>
<dbReference type="AlphaFoldDB" id="A0A7X2LDV6"/>
<dbReference type="EMBL" id="WJYN01000017">
    <property type="protein sequence ID" value="MRT01718.1"/>
    <property type="molecule type" value="Genomic_DNA"/>
</dbReference>
<feature type="chain" id="PRO_5030668573" evidence="2">
    <location>
        <begin position="24"/>
        <end position="112"/>
    </location>
</feature>
<reference evidence="3 4" key="1">
    <citation type="submission" date="2019-11" db="EMBL/GenBank/DDBJ databases">
        <title>Phenotypic characterization of an OXA-22 and OXA-60 co-producing Ralstonia pickettii clinical strain.</title>
        <authorList>
            <person name="He F."/>
        </authorList>
    </citation>
    <scope>NUCLEOTIDE SEQUENCE [LARGE SCALE GENOMIC DNA]</scope>
    <source>
        <strain evidence="3 4">PSLESD1</strain>
    </source>
</reference>
<evidence type="ECO:0000313" key="3">
    <source>
        <dbReference type="EMBL" id="MRT01718.1"/>
    </source>
</evidence>